<dbReference type="CDD" id="cd00161">
    <property type="entry name" value="beta-trefoil_Ricin-like"/>
    <property type="match status" value="1"/>
</dbReference>
<dbReference type="Gene3D" id="2.80.10.50">
    <property type="match status" value="1"/>
</dbReference>
<sequence>MFFSTVLIATLAIIPSALAQFNGHYTIKAIDGTSLAFGSQSKVFSIGNAPTKNGTFYITSGPKSLGYAFITGVLPSNVLTATGSYTSTNNLDNSQASGLDFYSSTGNRSQQAWKINSLGNGLYEIESAAFPESVLDIRGDGSNTRQVLVYSRNGGSNQKFRIIPFSLFDTAT</sequence>
<dbReference type="Proteomes" id="UP000076837">
    <property type="component" value="Unassembled WGS sequence"/>
</dbReference>
<name>A0A162YAV6_DIDRA</name>
<protein>
    <recommendedName>
        <fullName evidence="1">Ricin B lectin domain-containing protein</fullName>
    </recommendedName>
</protein>
<dbReference type="PROSITE" id="PS50231">
    <property type="entry name" value="RICIN_B_LECTIN"/>
    <property type="match status" value="1"/>
</dbReference>
<evidence type="ECO:0000313" key="2">
    <source>
        <dbReference type="EMBL" id="KZM19920.1"/>
    </source>
</evidence>
<dbReference type="EMBL" id="JYNV01000290">
    <property type="protein sequence ID" value="KZM19920.1"/>
    <property type="molecule type" value="Genomic_DNA"/>
</dbReference>
<accession>A0A162YAV6</accession>
<organism evidence="2 3">
    <name type="scientific">Didymella rabiei</name>
    <name type="common">Chickpea ascochyta blight fungus</name>
    <name type="synonym">Mycosphaerella rabiei</name>
    <dbReference type="NCBI Taxonomy" id="5454"/>
    <lineage>
        <taxon>Eukaryota</taxon>
        <taxon>Fungi</taxon>
        <taxon>Dikarya</taxon>
        <taxon>Ascomycota</taxon>
        <taxon>Pezizomycotina</taxon>
        <taxon>Dothideomycetes</taxon>
        <taxon>Pleosporomycetidae</taxon>
        <taxon>Pleosporales</taxon>
        <taxon>Pleosporineae</taxon>
        <taxon>Didymellaceae</taxon>
        <taxon>Ascochyta</taxon>
    </lineage>
</organism>
<dbReference type="AlphaFoldDB" id="A0A162YAV6"/>
<evidence type="ECO:0000313" key="3">
    <source>
        <dbReference type="Proteomes" id="UP000076837"/>
    </source>
</evidence>
<feature type="domain" description="Ricin B lectin" evidence="1">
    <location>
        <begin position="77"/>
        <end position="147"/>
    </location>
</feature>
<dbReference type="SUPFAM" id="SSF50370">
    <property type="entry name" value="Ricin B-like lectins"/>
    <property type="match status" value="1"/>
</dbReference>
<keyword evidence="3" id="KW-1185">Reference proteome</keyword>
<proteinExistence type="predicted"/>
<comment type="caution">
    <text evidence="2">The sequence shown here is derived from an EMBL/GenBank/DDBJ whole genome shotgun (WGS) entry which is preliminary data.</text>
</comment>
<dbReference type="InterPro" id="IPR035992">
    <property type="entry name" value="Ricin_B-like_lectins"/>
</dbReference>
<dbReference type="OrthoDB" id="3767651at2759"/>
<evidence type="ECO:0000259" key="1">
    <source>
        <dbReference type="Pfam" id="PF14200"/>
    </source>
</evidence>
<dbReference type="Pfam" id="PF14200">
    <property type="entry name" value="RicinB_lectin_2"/>
    <property type="match status" value="1"/>
</dbReference>
<reference evidence="2 3" key="1">
    <citation type="journal article" date="2016" name="Sci. Rep.">
        <title>Draft genome sequencing and secretome analysis of fungal phytopathogen Ascochyta rabiei provides insight into the necrotrophic effector repertoire.</title>
        <authorList>
            <person name="Verma S."/>
            <person name="Gazara R.K."/>
            <person name="Nizam S."/>
            <person name="Parween S."/>
            <person name="Chattopadhyay D."/>
            <person name="Verma P.K."/>
        </authorList>
    </citation>
    <scope>NUCLEOTIDE SEQUENCE [LARGE SCALE GENOMIC DNA]</scope>
    <source>
        <strain evidence="2 3">ArDII</strain>
    </source>
</reference>
<gene>
    <name evidence="2" type="ORF">ST47_g9052</name>
</gene>
<dbReference type="InterPro" id="IPR000772">
    <property type="entry name" value="Ricin_B_lectin"/>
</dbReference>